<dbReference type="GO" id="GO:0016787">
    <property type="term" value="F:hydrolase activity"/>
    <property type="evidence" value="ECO:0007669"/>
    <property type="project" value="UniProtKB-KW"/>
</dbReference>
<organism evidence="1 2">
    <name type="scientific">Bacillus sonorensis</name>
    <dbReference type="NCBI Taxonomy" id="119858"/>
    <lineage>
        <taxon>Bacteria</taxon>
        <taxon>Bacillati</taxon>
        <taxon>Bacillota</taxon>
        <taxon>Bacilli</taxon>
        <taxon>Bacillales</taxon>
        <taxon>Bacillaceae</taxon>
        <taxon>Bacillus</taxon>
    </lineage>
</organism>
<keyword evidence="1" id="KW-0378">Hydrolase</keyword>
<protein>
    <submittedName>
        <fullName evidence="1">Hydrolase</fullName>
    </submittedName>
</protein>
<accession>A0ABM6LJV0</accession>
<dbReference type="Gene3D" id="3.40.50.1820">
    <property type="entry name" value="alpha/beta hydrolase"/>
    <property type="match status" value="1"/>
</dbReference>
<evidence type="ECO:0000313" key="1">
    <source>
        <dbReference type="EMBL" id="ASB89467.1"/>
    </source>
</evidence>
<name>A0ABM6LJV0_9BACI</name>
<proteinExistence type="predicted"/>
<gene>
    <name evidence="1" type="ORF">S101395_02960</name>
</gene>
<evidence type="ECO:0000313" key="2">
    <source>
        <dbReference type="Proteomes" id="UP000196877"/>
    </source>
</evidence>
<dbReference type="EMBL" id="CP021920">
    <property type="protein sequence ID" value="ASB89467.1"/>
    <property type="molecule type" value="Genomic_DNA"/>
</dbReference>
<keyword evidence="2" id="KW-1185">Reference proteome</keyword>
<dbReference type="InterPro" id="IPR029058">
    <property type="entry name" value="AB_hydrolase_fold"/>
</dbReference>
<reference evidence="1 2" key="1">
    <citation type="submission" date="2017-06" db="EMBL/GenBank/DDBJ databases">
        <title>Genome sequence of Bacillus sonorensis strain SRCM101395.</title>
        <authorList>
            <person name="Cho S.H."/>
        </authorList>
    </citation>
    <scope>NUCLEOTIDE SEQUENCE [LARGE SCALE GENOMIC DNA]</scope>
    <source>
        <strain evidence="1 2">SRCM101395</strain>
    </source>
</reference>
<dbReference type="SUPFAM" id="SSF53474">
    <property type="entry name" value="alpha/beta-Hydrolases"/>
    <property type="match status" value="1"/>
</dbReference>
<sequence>MIRKNDFLEMEGEGKPILVMHGGHSNCNEEFGYHDLYQNGFSPITSSRPGYGRTSKDAGESLDLACHYYATLLDPFKNRKSAPACDVGRRTERNLFRLQISR</sequence>
<dbReference type="Proteomes" id="UP000196877">
    <property type="component" value="Chromosome"/>
</dbReference>